<evidence type="ECO:0000259" key="2">
    <source>
        <dbReference type="Pfam" id="PF00206"/>
    </source>
</evidence>
<accession>A0A914Q3U7</accession>
<dbReference type="AlphaFoldDB" id="A0A914Q3U7"/>
<dbReference type="WBParaSite" id="PDA_v2.g21828.t1">
    <property type="protein sequence ID" value="PDA_v2.g21828.t1"/>
    <property type="gene ID" value="PDA_v2.g21828"/>
</dbReference>
<dbReference type="Pfam" id="PF00206">
    <property type="entry name" value="Lyase_1"/>
    <property type="match status" value="1"/>
</dbReference>
<dbReference type="GO" id="GO:0005829">
    <property type="term" value="C:cytosol"/>
    <property type="evidence" value="ECO:0007669"/>
    <property type="project" value="TreeGrafter"/>
</dbReference>
<proteinExistence type="predicted"/>
<evidence type="ECO:0000256" key="1">
    <source>
        <dbReference type="ARBA" id="ARBA00023239"/>
    </source>
</evidence>
<keyword evidence="1" id="KW-0456">Lyase</keyword>
<feature type="domain" description="Fumarate lyase N-terminal" evidence="2">
    <location>
        <begin position="95"/>
        <end position="306"/>
    </location>
</feature>
<evidence type="ECO:0000313" key="4">
    <source>
        <dbReference type="WBParaSite" id="PDA_v2.g21828.t1"/>
    </source>
</evidence>
<keyword evidence="3" id="KW-1185">Reference proteome</keyword>
<dbReference type="Gene3D" id="1.20.200.10">
    <property type="entry name" value="Fumarase/aspartase (Central domain)"/>
    <property type="match status" value="1"/>
</dbReference>
<name>A0A914Q3U7_9BILA</name>
<dbReference type="PANTHER" id="PTHR43172">
    <property type="entry name" value="ADENYLOSUCCINATE LYASE"/>
    <property type="match status" value="1"/>
</dbReference>
<dbReference type="InterPro" id="IPR008948">
    <property type="entry name" value="L-Aspartase-like"/>
</dbReference>
<dbReference type="Gene3D" id="1.10.40.30">
    <property type="entry name" value="Fumarase/aspartase (C-terminal domain)"/>
    <property type="match status" value="1"/>
</dbReference>
<dbReference type="PANTHER" id="PTHR43172:SF1">
    <property type="entry name" value="ADENYLOSUCCINATE LYASE"/>
    <property type="match status" value="1"/>
</dbReference>
<reference evidence="4" key="1">
    <citation type="submission" date="2022-11" db="UniProtKB">
        <authorList>
            <consortium name="WormBaseParasite"/>
        </authorList>
    </citation>
    <scope>IDENTIFICATION</scope>
</reference>
<dbReference type="SUPFAM" id="SSF48557">
    <property type="entry name" value="L-aspartase-like"/>
    <property type="match status" value="1"/>
</dbReference>
<dbReference type="InterPro" id="IPR000362">
    <property type="entry name" value="Fumarate_lyase_fam"/>
</dbReference>
<organism evidence="3 4">
    <name type="scientific">Panagrolaimus davidi</name>
    <dbReference type="NCBI Taxonomy" id="227884"/>
    <lineage>
        <taxon>Eukaryota</taxon>
        <taxon>Metazoa</taxon>
        <taxon>Ecdysozoa</taxon>
        <taxon>Nematoda</taxon>
        <taxon>Chromadorea</taxon>
        <taxon>Rhabditida</taxon>
        <taxon>Tylenchina</taxon>
        <taxon>Panagrolaimomorpha</taxon>
        <taxon>Panagrolaimoidea</taxon>
        <taxon>Panagrolaimidae</taxon>
        <taxon>Panagrolaimus</taxon>
    </lineage>
</organism>
<sequence>MTTKEDFYEYPLTHRYCRGSKITAIFSERNKAETWRQLWIWLAEAENELGLKQVTKEAIEEMKANKTNINFADIAEEEKRLKHGVMAHYHSYGKLCPKACDIINLGATSSYVLDNTDLICQKEALKYIAERVAICLKRLADFAEKHAATVIVDRTHYQAASIVTIGKRAAVWAQELFMVFQDIEDVYRKLRFLGIKGATGTQDSFMTLFDEDEEKVEKLDELVTSKAGFDKKFFIIEQTYSRQQDTKLIFSLSNLASVVKKIAHDIRIFQSYDEIRELFEAEQIGRYAMPYERNSMKNERICGLSTSLMSQITVAITILSNQGLEGTLDDSAPIRSMIPDFFLLVETILTTLQNVFDGLTVQTDTVKKNVARELPFLALEEAFMRLSNCGCDRQQVHAKIREISTNASKRIENGENVSIEEMLKDRVFDSIRDQVLQTASNPINFAGRCESQVQRFLKDELYPVIQKCLSTDSSDDISLMHQSTKRSRSSRELGFHESFLNYLKKNADPRTLLKLMQVSKYFCFKEFPFIVIKDLEYDYDLIIDWKYRPLQSVSKMQPFDFDNTAKKLWITETLSIGHCEDTTFASSFISRVAVCDATTLKFAYQRICENELKFFNADKVEKVDFWGTMITDSNGKILPVENVLQLLPNVSYFHYCFDDDGIDFTSESIMSFIAYLKDSRITEFKLSMIPETFDFDAFFKFMHENPKKRYNLIFSSVSDEYTQKLQTAVDYFIENCLTIESSVLIEFEFQTDESYYALERTWK</sequence>
<dbReference type="PRINTS" id="PR00149">
    <property type="entry name" value="FUMRATELYASE"/>
</dbReference>
<dbReference type="Proteomes" id="UP000887578">
    <property type="component" value="Unplaced"/>
</dbReference>
<dbReference type="InterPro" id="IPR022761">
    <property type="entry name" value="Fumarate_lyase_N"/>
</dbReference>
<dbReference type="GO" id="GO:0004018">
    <property type="term" value="F:N6-(1,2-dicarboxyethyl)AMP AMP-lyase (fumarate-forming) activity"/>
    <property type="evidence" value="ECO:0007669"/>
    <property type="project" value="TreeGrafter"/>
</dbReference>
<dbReference type="GO" id="GO:0070626">
    <property type="term" value="F:(S)-2-(5-amino-1-(5-phospho-D-ribosyl)imidazole-4-carboxamido) succinate lyase (fumarate-forming) activity"/>
    <property type="evidence" value="ECO:0007669"/>
    <property type="project" value="TreeGrafter"/>
</dbReference>
<dbReference type="Gene3D" id="1.10.275.60">
    <property type="match status" value="1"/>
</dbReference>
<protein>
    <submittedName>
        <fullName evidence="4">Fumarate lyase N-terminal domain-containing protein</fullName>
    </submittedName>
</protein>
<dbReference type="GO" id="GO:0044208">
    <property type="term" value="P:'de novo' AMP biosynthetic process"/>
    <property type="evidence" value="ECO:0007669"/>
    <property type="project" value="TreeGrafter"/>
</dbReference>
<evidence type="ECO:0000313" key="3">
    <source>
        <dbReference type="Proteomes" id="UP000887578"/>
    </source>
</evidence>